<evidence type="ECO:0000259" key="4">
    <source>
        <dbReference type="Pfam" id="PF00892"/>
    </source>
</evidence>
<feature type="transmembrane region" description="Helical" evidence="3">
    <location>
        <begin position="65"/>
        <end position="83"/>
    </location>
</feature>
<dbReference type="InterPro" id="IPR000620">
    <property type="entry name" value="EamA_dom"/>
</dbReference>
<dbReference type="SUPFAM" id="SSF103481">
    <property type="entry name" value="Multidrug resistance efflux transporter EmrE"/>
    <property type="match status" value="2"/>
</dbReference>
<feature type="transmembrane region" description="Helical" evidence="3">
    <location>
        <begin position="150"/>
        <end position="169"/>
    </location>
</feature>
<feature type="transmembrane region" description="Helical" evidence="3">
    <location>
        <begin position="119"/>
        <end position="138"/>
    </location>
</feature>
<comment type="caution">
    <text evidence="5">The sequence shown here is derived from an EMBL/GenBank/DDBJ whole genome shotgun (WGS) entry which is preliminary data.</text>
</comment>
<feature type="domain" description="EamA" evidence="4">
    <location>
        <begin position="5"/>
        <end position="136"/>
    </location>
</feature>
<feature type="transmembrane region" description="Helical" evidence="3">
    <location>
        <begin position="234"/>
        <end position="258"/>
    </location>
</feature>
<dbReference type="Proteomes" id="UP001595978">
    <property type="component" value="Unassembled WGS sequence"/>
</dbReference>
<organism evidence="5 6">
    <name type="scientific">Ureibacillus suwonensis</name>
    <dbReference type="NCBI Taxonomy" id="313007"/>
    <lineage>
        <taxon>Bacteria</taxon>
        <taxon>Bacillati</taxon>
        <taxon>Bacillota</taxon>
        <taxon>Bacilli</taxon>
        <taxon>Bacillales</taxon>
        <taxon>Caryophanaceae</taxon>
        <taxon>Ureibacillus</taxon>
    </lineage>
</organism>
<evidence type="ECO:0000256" key="3">
    <source>
        <dbReference type="SAM" id="Phobius"/>
    </source>
</evidence>
<dbReference type="InterPro" id="IPR037185">
    <property type="entry name" value="EmrE-like"/>
</dbReference>
<sequence length="295" mass="32534">MNTSAMIKLAASMAIFGSIGLFTVHAGIPAVELVFVRCICATLFLGGLWLATGGHKTEAWNLKEVIQTLFCGIFLVLNWVFLFKAFEEMSISVTISIYNLAPIFVLILGAIFLRERITIGNVLAIAVCFIGSIFIIGIEHLNSLEAFMNSGFLWALLSAFCYAMTMFLSKTLKGLSPYATTFLQTMVGIVMLMPMCDFSVFHGLSAKNIFFILGTGIIHTGFVYYLFFDSIRKLPTIVVSVLTFVDPVVAILLDTILLGFRPSILQTIGIVLVFGGIFYTVLKPKRVRKKEMAAE</sequence>
<keyword evidence="6" id="KW-1185">Reference proteome</keyword>
<evidence type="ECO:0000313" key="6">
    <source>
        <dbReference type="Proteomes" id="UP001595978"/>
    </source>
</evidence>
<dbReference type="RefSeq" id="WP_390309162.1">
    <property type="nucleotide sequence ID" value="NZ_JBHSNQ010000055.1"/>
</dbReference>
<evidence type="ECO:0000256" key="1">
    <source>
        <dbReference type="ARBA" id="ARBA00004127"/>
    </source>
</evidence>
<keyword evidence="3" id="KW-0472">Membrane</keyword>
<evidence type="ECO:0000256" key="2">
    <source>
        <dbReference type="ARBA" id="ARBA00007362"/>
    </source>
</evidence>
<dbReference type="PANTHER" id="PTHR22911:SF102">
    <property type="entry name" value="MEMBRANE PROTEIN"/>
    <property type="match status" value="1"/>
</dbReference>
<proteinExistence type="inferred from homology"/>
<name>A0ABW0RDE8_9BACL</name>
<gene>
    <name evidence="5" type="ORF">ACFPOH_06770</name>
</gene>
<feature type="domain" description="EamA" evidence="4">
    <location>
        <begin position="150"/>
        <end position="281"/>
    </location>
</feature>
<keyword evidence="3" id="KW-1133">Transmembrane helix</keyword>
<feature type="transmembrane region" description="Helical" evidence="3">
    <location>
        <begin position="89"/>
        <end position="112"/>
    </location>
</feature>
<feature type="transmembrane region" description="Helical" evidence="3">
    <location>
        <begin position="181"/>
        <end position="203"/>
    </location>
</feature>
<reference evidence="6" key="1">
    <citation type="journal article" date="2019" name="Int. J. Syst. Evol. Microbiol.">
        <title>The Global Catalogue of Microorganisms (GCM) 10K type strain sequencing project: providing services to taxonomists for standard genome sequencing and annotation.</title>
        <authorList>
            <consortium name="The Broad Institute Genomics Platform"/>
            <consortium name="The Broad Institute Genome Sequencing Center for Infectious Disease"/>
            <person name="Wu L."/>
            <person name="Ma J."/>
        </authorList>
    </citation>
    <scope>NUCLEOTIDE SEQUENCE [LARGE SCALE GENOMIC DNA]</scope>
    <source>
        <strain evidence="6">CCUG 56331</strain>
    </source>
</reference>
<keyword evidence="3" id="KW-0812">Transmembrane</keyword>
<feature type="transmembrane region" description="Helical" evidence="3">
    <location>
        <begin position="34"/>
        <end position="53"/>
    </location>
</feature>
<protein>
    <submittedName>
        <fullName evidence="5">DMT family transporter</fullName>
    </submittedName>
</protein>
<comment type="similarity">
    <text evidence="2">Belongs to the EamA transporter family.</text>
</comment>
<feature type="transmembrane region" description="Helical" evidence="3">
    <location>
        <begin position="7"/>
        <end position="28"/>
    </location>
</feature>
<feature type="transmembrane region" description="Helical" evidence="3">
    <location>
        <begin position="209"/>
        <end position="227"/>
    </location>
</feature>
<accession>A0ABW0RDE8</accession>
<dbReference type="PANTHER" id="PTHR22911">
    <property type="entry name" value="ACYL-MALONYL CONDENSING ENZYME-RELATED"/>
    <property type="match status" value="1"/>
</dbReference>
<dbReference type="Pfam" id="PF00892">
    <property type="entry name" value="EamA"/>
    <property type="match status" value="2"/>
</dbReference>
<dbReference type="Gene3D" id="1.10.3730.20">
    <property type="match status" value="1"/>
</dbReference>
<dbReference type="EMBL" id="JBHSNQ010000055">
    <property type="protein sequence ID" value="MFC5541480.1"/>
    <property type="molecule type" value="Genomic_DNA"/>
</dbReference>
<feature type="transmembrane region" description="Helical" evidence="3">
    <location>
        <begin position="264"/>
        <end position="282"/>
    </location>
</feature>
<evidence type="ECO:0000313" key="5">
    <source>
        <dbReference type="EMBL" id="MFC5541480.1"/>
    </source>
</evidence>
<comment type="subcellular location">
    <subcellularLocation>
        <location evidence="1">Endomembrane system</location>
        <topology evidence="1">Multi-pass membrane protein</topology>
    </subcellularLocation>
</comment>